<dbReference type="EMBL" id="JBCAWK010000010">
    <property type="protein sequence ID" value="KAK8847502.1"/>
    <property type="molecule type" value="Genomic_DNA"/>
</dbReference>
<feature type="compositionally biased region" description="Basic and acidic residues" evidence="2">
    <location>
        <begin position="311"/>
        <end position="330"/>
    </location>
</feature>
<proteinExistence type="predicted"/>
<reference evidence="3 4" key="1">
    <citation type="journal article" date="2024" name="bioRxiv">
        <title>Comparative genomics of Cryptococcus and Kwoniella reveals pathogenesis evolution and contrasting karyotype dynamics via intercentromeric recombination or chromosome fusion.</title>
        <authorList>
            <person name="Coelho M.A."/>
            <person name="David-Palma M."/>
            <person name="Shea T."/>
            <person name="Bowers K."/>
            <person name="McGinley-Smith S."/>
            <person name="Mohammad A.W."/>
            <person name="Gnirke A."/>
            <person name="Yurkov A.M."/>
            <person name="Nowrousian M."/>
            <person name="Sun S."/>
            <person name="Cuomo C.A."/>
            <person name="Heitman J."/>
        </authorList>
    </citation>
    <scope>NUCLEOTIDE SEQUENCE [LARGE SCALE GENOMIC DNA]</scope>
    <source>
        <strain evidence="3 4">CBS 13917</strain>
    </source>
</reference>
<feature type="compositionally biased region" description="Low complexity" evidence="2">
    <location>
        <begin position="332"/>
        <end position="341"/>
    </location>
</feature>
<keyword evidence="4" id="KW-1185">Reference proteome</keyword>
<feature type="compositionally biased region" description="Polar residues" evidence="2">
    <location>
        <begin position="268"/>
        <end position="284"/>
    </location>
</feature>
<feature type="compositionally biased region" description="Basic and acidic residues" evidence="2">
    <location>
        <begin position="230"/>
        <end position="240"/>
    </location>
</feature>
<accession>A0AAW0YH70</accession>
<feature type="region of interest" description="Disordered" evidence="2">
    <location>
        <begin position="629"/>
        <end position="653"/>
    </location>
</feature>
<feature type="coiled-coil region" evidence="1">
    <location>
        <begin position="344"/>
        <end position="525"/>
    </location>
</feature>
<gene>
    <name evidence="3" type="ORF">IAR55_005360</name>
</gene>
<feature type="compositionally biased region" description="Low complexity" evidence="2">
    <location>
        <begin position="241"/>
        <end position="258"/>
    </location>
</feature>
<evidence type="ECO:0000313" key="3">
    <source>
        <dbReference type="EMBL" id="KAK8847502.1"/>
    </source>
</evidence>
<evidence type="ECO:0000256" key="2">
    <source>
        <dbReference type="SAM" id="MobiDB-lite"/>
    </source>
</evidence>
<protein>
    <submittedName>
        <fullName evidence="3">Uncharacterized protein</fullName>
    </submittedName>
</protein>
<dbReference type="GeneID" id="92182618"/>
<evidence type="ECO:0000256" key="1">
    <source>
        <dbReference type="SAM" id="Coils"/>
    </source>
</evidence>
<feature type="compositionally biased region" description="Polar residues" evidence="2">
    <location>
        <begin position="86"/>
        <end position="115"/>
    </location>
</feature>
<organism evidence="3 4">
    <name type="scientific">Kwoniella newhampshirensis</name>
    <dbReference type="NCBI Taxonomy" id="1651941"/>
    <lineage>
        <taxon>Eukaryota</taxon>
        <taxon>Fungi</taxon>
        <taxon>Dikarya</taxon>
        <taxon>Basidiomycota</taxon>
        <taxon>Agaricomycotina</taxon>
        <taxon>Tremellomycetes</taxon>
        <taxon>Tremellales</taxon>
        <taxon>Cryptococcaceae</taxon>
        <taxon>Kwoniella</taxon>
    </lineage>
</organism>
<feature type="region of interest" description="Disordered" evidence="2">
    <location>
        <begin position="86"/>
        <end position="341"/>
    </location>
</feature>
<dbReference type="Proteomes" id="UP001388673">
    <property type="component" value="Unassembled WGS sequence"/>
</dbReference>
<comment type="caution">
    <text evidence="3">The sequence shown here is derived from an EMBL/GenBank/DDBJ whole genome shotgun (WGS) entry which is preliminary data.</text>
</comment>
<keyword evidence="1" id="KW-0175">Coiled coil</keyword>
<feature type="compositionally biased region" description="Basic and acidic residues" evidence="2">
    <location>
        <begin position="566"/>
        <end position="580"/>
    </location>
</feature>
<name>A0AAW0YH70_9TREE</name>
<evidence type="ECO:0000313" key="4">
    <source>
        <dbReference type="Proteomes" id="UP001388673"/>
    </source>
</evidence>
<dbReference type="KEGG" id="kne:92182618"/>
<dbReference type="RefSeq" id="XP_066801020.1">
    <property type="nucleotide sequence ID" value="XM_066948452.1"/>
</dbReference>
<sequence>MQSSSRRSDAELQEILDTFVGDGDTVLTCNLPDLISKYERDHHIKILDHQDFHGVQELCEQYPDLELGPAELFGFLGAVLKQLPASRTTSDGDLPKSTSMPPSSFHGNDQSTPQQAPRRRRHTSDRIRSPSDSSSSESEEEATRRRQARQSSAPAELFPKSMKESPPRPSGWLPTRKKTLSDSRRSDAPLGSPLSARVRETINPPSAFGGFARPSPASRRKRVSSASTHKSIDDEGKSSESRSFTRSTSASSVSIKSSPPWKARYDSRPTSPMSPSDMIDNTSFHARAKSPEDDGEGDQFERNASGMGYVDKGEEHEVDHDVGQGKDSLDPRLSTLSTESSLSLRTSHDNLNKLRKENVDLTRKLKATEKTLAEQGVENERLIEDLQERLEEAQSELAQRRREEKELKGRERAHLVQISGFEADILSLQKSLENAKANHASMQKMYSSQCEEAQRLREMLRERDDEIRTLEESTDAHAADEEKFVREIAALEAEVRRVEADLAFAREAESHLDVQKQENLQLKETIDRMRFDLDEARTYAAEAVALHARGASVAELPNAGTLSRNLGDELNGRLLSEPKEGSGGNESEEESFVETIVTRTRKMNANSARRSTSPREAVKADLRVNADAGTETNPVAGPSHLHGSPEPPAYTAEPEPINHAEVLERAHPRAAGLGGVVDEEYEVLVDALGVRCSVLEDELKMKRATGGIISTPGRARTYWAQQRKQYQTGIVNYIFTTTDISVRDQVGKFAMLTIAAFAVGLVAGSQIYGSPVGIHPRDYHLFQQMNTLAGVAGVGEGFLPMSMLGAVEQGARMIAGVGRVPS</sequence>
<dbReference type="AlphaFoldDB" id="A0AAW0YH70"/>
<feature type="region of interest" description="Disordered" evidence="2">
    <location>
        <begin position="561"/>
        <end position="593"/>
    </location>
</feature>